<dbReference type="InterPro" id="IPR002477">
    <property type="entry name" value="Peptidoglycan-bd-like"/>
</dbReference>
<evidence type="ECO:0000313" key="2">
    <source>
        <dbReference type="EMBL" id="AGT13961.1"/>
    </source>
</evidence>
<dbReference type="Gene3D" id="3.40.50.1820">
    <property type="entry name" value="alpha/beta hydrolase"/>
    <property type="match status" value="1"/>
</dbReference>
<organism evidence="2 3">
    <name type="scientific">Mycobacterium phage Phelemich</name>
    <dbReference type="NCBI Taxonomy" id="1383055"/>
    <lineage>
        <taxon>Viruses</taxon>
        <taxon>Duplodnaviria</taxon>
        <taxon>Heunggongvirae</taxon>
        <taxon>Uroviricota</taxon>
        <taxon>Caudoviricetes</taxon>
        <taxon>Bclasvirinae</taxon>
        <taxon>Acadianvirus</taxon>
        <taxon>Acadianvirus reprobate</taxon>
    </lineage>
</organism>
<dbReference type="Gene3D" id="1.10.101.10">
    <property type="entry name" value="PGBD-like superfamily/PGBD"/>
    <property type="match status" value="1"/>
</dbReference>
<feature type="domain" description="Peptidoglycan binding-like" evidence="1">
    <location>
        <begin position="69"/>
        <end position="105"/>
    </location>
</feature>
<dbReference type="Pfam" id="PF01471">
    <property type="entry name" value="PG_binding_1"/>
    <property type="match status" value="1"/>
</dbReference>
<dbReference type="EMBL" id="KF416341">
    <property type="protein sequence ID" value="AGT13961.1"/>
    <property type="molecule type" value="Genomic_DNA"/>
</dbReference>
<proteinExistence type="predicted"/>
<evidence type="ECO:0000313" key="3">
    <source>
        <dbReference type="Proteomes" id="UP000015572"/>
    </source>
</evidence>
<dbReference type="RefSeq" id="YP_008409873.1">
    <property type="nucleotide sequence ID" value="NC_022063.1"/>
</dbReference>
<sequence>MGMATGSHPRHGVQSRLGWPVVGAPLRPLPPHRQETMMPELKLGYQGPLYAPWFDWFTRKYSQTAPLLGRKDGYYGSDEKRAVETLQRNLGIVVDGVFGDRTAAAAGYTWPGASAPPVVTPRRPIWFYSCPGSGADWWLGPSYDVGQMVAGTGWNEPGRRSLNINHQPVGFPKGGYLGLMGGDPTFSYIEVITAQKIEFARLLRTNPDVQLAMEARQRDRNARVDVELWPSGYSQSADGMCDAVAELFGDGGEFELIRDRINGLILFGNPATPVTGIARKTYPAWLTALMRNINMSDDFYAVAKDRIRPAFYAEIIKAEMELPFFVHVLRIAVPIVLSWASTLLPFLTPLLGGLGPGVQLGLGMISGLQGLGSNPALTQLLGMAGSGKDVQTTERVEDILSPTGILSNIPDLIAMLGALPGLQSHGLYHATAPARPEFGNRVGTQFAYDIIAGFRR</sequence>
<dbReference type="GeneID" id="16546796"/>
<gene>
    <name evidence="2" type="primary">47</name>
    <name evidence="2" type="ORF">PHELEMICH_47</name>
</gene>
<dbReference type="InterPro" id="IPR029058">
    <property type="entry name" value="AB_hydrolase_fold"/>
</dbReference>
<reference evidence="2 3" key="1">
    <citation type="submission" date="2013-07" db="EMBL/GenBank/DDBJ databases">
        <authorList>
            <person name="Dludla P."/>
            <person name="Dlamini T."/>
            <person name="Khumalo Z."/>
            <person name="Masondo G."/>
            <person name="Mazeka N."/>
            <person name="Ngcobo S."/>
            <person name="Nkondlo N."/>
            <person name="Mbhele L."/>
            <person name="Mbisi Z."/>
            <person name="Mkhwanazi S."/>
            <person name="Mvubu N."/>
            <person name="Naicker R."/>
            <person name="Ncube M."/>
            <person name="Wilson T."/>
            <person name="Mayer O."/>
            <person name="Jain P."/>
            <person name="Larsen M.H."/>
            <person name="Jacobs W.R."/>
            <person name="Rubin E.J."/>
            <person name="Russell D.A."/>
            <person name="Bowman C.A."/>
            <person name="Hendrix R.W."/>
            <person name="Jacobs-Sera D."/>
            <person name="Hatfull G.F."/>
        </authorList>
    </citation>
    <scope>NUCLEOTIDE SEQUENCE [LARGE SCALE GENOMIC DNA]</scope>
</reference>
<accession>S5Z901</accession>
<dbReference type="Proteomes" id="UP000015572">
    <property type="component" value="Segment"/>
</dbReference>
<evidence type="ECO:0000259" key="1">
    <source>
        <dbReference type="Pfam" id="PF01471"/>
    </source>
</evidence>
<protein>
    <submittedName>
        <fullName evidence="2">Lysin B</fullName>
    </submittedName>
</protein>
<dbReference type="KEGG" id="vg:16546796"/>
<dbReference type="InterPro" id="IPR036366">
    <property type="entry name" value="PGBDSf"/>
</dbReference>
<name>S5Z901_9CAUD</name>